<evidence type="ECO:0000256" key="1">
    <source>
        <dbReference type="ARBA" id="ARBA00006817"/>
    </source>
</evidence>
<keyword evidence="4" id="KW-1185">Reference proteome</keyword>
<gene>
    <name evidence="3" type="ORF">Wenmar_00042</name>
</gene>
<dbReference type="Proteomes" id="UP000035100">
    <property type="component" value="Unassembled WGS sequence"/>
</dbReference>
<dbReference type="AlphaFoldDB" id="A0A0D0QA12"/>
<dbReference type="EMBL" id="AONG01000002">
    <property type="protein sequence ID" value="KIQ71274.1"/>
    <property type="molecule type" value="Genomic_DNA"/>
</dbReference>
<reference evidence="3 4" key="1">
    <citation type="submission" date="2013-01" db="EMBL/GenBank/DDBJ databases">
        <authorList>
            <person name="Fiebig A."/>
            <person name="Goeker M."/>
            <person name="Klenk H.-P.P."/>
        </authorList>
    </citation>
    <scope>NUCLEOTIDE SEQUENCE [LARGE SCALE GENOMIC DNA]</scope>
    <source>
        <strain evidence="3 4">DSM 24838</strain>
    </source>
</reference>
<dbReference type="SUPFAM" id="SSF55961">
    <property type="entry name" value="Bet v1-like"/>
    <property type="match status" value="1"/>
</dbReference>
<comment type="similarity">
    <text evidence="1">Belongs to the AHA1 family.</text>
</comment>
<evidence type="ECO:0000313" key="3">
    <source>
        <dbReference type="EMBL" id="KIQ71274.1"/>
    </source>
</evidence>
<comment type="caution">
    <text evidence="3">The sequence shown here is derived from an EMBL/GenBank/DDBJ whole genome shotgun (WGS) entry which is preliminary data.</text>
</comment>
<accession>A0A0D0QA12</accession>
<proteinExistence type="inferred from homology"/>
<dbReference type="OrthoDB" id="9805228at2"/>
<dbReference type="Pfam" id="PF08327">
    <property type="entry name" value="AHSA1"/>
    <property type="match status" value="1"/>
</dbReference>
<name>A0A0D0QA12_9RHOB</name>
<dbReference type="Gene3D" id="3.30.530.20">
    <property type="match status" value="1"/>
</dbReference>
<protein>
    <recommendedName>
        <fullName evidence="2">Activator of Hsp90 ATPase homologue 1/2-like C-terminal domain-containing protein</fullName>
    </recommendedName>
</protein>
<dbReference type="eggNOG" id="COG3832">
    <property type="taxonomic scope" value="Bacteria"/>
</dbReference>
<evidence type="ECO:0000259" key="2">
    <source>
        <dbReference type="Pfam" id="PF08327"/>
    </source>
</evidence>
<feature type="domain" description="Activator of Hsp90 ATPase homologue 1/2-like C-terminal" evidence="2">
    <location>
        <begin position="24"/>
        <end position="160"/>
    </location>
</feature>
<dbReference type="InterPro" id="IPR013538">
    <property type="entry name" value="ASHA1/2-like_C"/>
</dbReference>
<dbReference type="InterPro" id="IPR023393">
    <property type="entry name" value="START-like_dom_sf"/>
</dbReference>
<organism evidence="3 4">
    <name type="scientific">Wenxinia marina DSM 24838</name>
    <dbReference type="NCBI Taxonomy" id="1123501"/>
    <lineage>
        <taxon>Bacteria</taxon>
        <taxon>Pseudomonadati</taxon>
        <taxon>Pseudomonadota</taxon>
        <taxon>Alphaproteobacteria</taxon>
        <taxon>Rhodobacterales</taxon>
        <taxon>Roseobacteraceae</taxon>
        <taxon>Wenxinia</taxon>
    </lineage>
</organism>
<evidence type="ECO:0000313" key="4">
    <source>
        <dbReference type="Proteomes" id="UP000035100"/>
    </source>
</evidence>
<dbReference type="STRING" id="1123501.Wenmar_00042"/>
<dbReference type="RefSeq" id="WP_018301930.1">
    <property type="nucleotide sequence ID" value="NZ_KB902280.1"/>
</dbReference>
<sequence>MNAPTRLTLATEGDTEVVVTRRFAAPPELVYRAHVEPDLIRRWMTGPDGWEMPRCECDPRPGGAIRYDWAPAGGGEGGFHLTGEFRELVPHSRIVHVERMHLPDPTPDNEITTTFEPTADGGTLLTARMRLPNAESRAAMLASGMEHGMEDSYARIDGLFADAG</sequence>